<dbReference type="InParanoid" id="A0A2P5FXW1"/>
<dbReference type="AlphaFoldDB" id="A0A2P5FXW1"/>
<gene>
    <name evidence="2" type="ORF">TorRG33x02_016180</name>
</gene>
<sequence length="146" mass="16184">MSDGRKLIKEKENLRRRPANHISTINRRMTFLPKVITIFTMIIPNMKFPICPYSGIELNIAVNFLLPPLLLTLLDPPPAAAPPSLPSTLREDLTASPEKTIGDTESRRHPHFSPPLFMRAELALTANAAISSGCKRCRSLSNGKAK</sequence>
<evidence type="ECO:0000313" key="3">
    <source>
        <dbReference type="Proteomes" id="UP000237000"/>
    </source>
</evidence>
<reference evidence="3" key="1">
    <citation type="submission" date="2016-06" db="EMBL/GenBank/DDBJ databases">
        <title>Parallel loss of symbiosis genes in relatives of nitrogen-fixing non-legume Parasponia.</title>
        <authorList>
            <person name="Van Velzen R."/>
            <person name="Holmer R."/>
            <person name="Bu F."/>
            <person name="Rutten L."/>
            <person name="Van Zeijl A."/>
            <person name="Liu W."/>
            <person name="Santuari L."/>
            <person name="Cao Q."/>
            <person name="Sharma T."/>
            <person name="Shen D."/>
            <person name="Roswanjaya Y."/>
            <person name="Wardhani T."/>
            <person name="Kalhor M.S."/>
            <person name="Jansen J."/>
            <person name="Van den Hoogen J."/>
            <person name="Gungor B."/>
            <person name="Hartog M."/>
            <person name="Hontelez J."/>
            <person name="Verver J."/>
            <person name="Yang W.-C."/>
            <person name="Schijlen E."/>
            <person name="Repin R."/>
            <person name="Schilthuizen M."/>
            <person name="Schranz E."/>
            <person name="Heidstra R."/>
            <person name="Miyata K."/>
            <person name="Fedorova E."/>
            <person name="Kohlen W."/>
            <person name="Bisseling T."/>
            <person name="Smit S."/>
            <person name="Geurts R."/>
        </authorList>
    </citation>
    <scope>NUCLEOTIDE SEQUENCE [LARGE SCALE GENOMIC DNA]</scope>
    <source>
        <strain evidence="3">cv. RG33-2</strain>
    </source>
</reference>
<dbReference type="EMBL" id="JXTC01000004">
    <property type="protein sequence ID" value="POO02632.1"/>
    <property type="molecule type" value="Genomic_DNA"/>
</dbReference>
<comment type="caution">
    <text evidence="2">The sequence shown here is derived from an EMBL/GenBank/DDBJ whole genome shotgun (WGS) entry which is preliminary data.</text>
</comment>
<evidence type="ECO:0000313" key="2">
    <source>
        <dbReference type="EMBL" id="POO02632.1"/>
    </source>
</evidence>
<protein>
    <submittedName>
        <fullName evidence="2">Uncharacterized protein</fullName>
    </submittedName>
</protein>
<proteinExistence type="predicted"/>
<accession>A0A2P5FXW1</accession>
<name>A0A2P5FXW1_TREOI</name>
<dbReference type="Proteomes" id="UP000237000">
    <property type="component" value="Unassembled WGS sequence"/>
</dbReference>
<evidence type="ECO:0000256" key="1">
    <source>
        <dbReference type="SAM" id="MobiDB-lite"/>
    </source>
</evidence>
<keyword evidence="3" id="KW-1185">Reference proteome</keyword>
<feature type="region of interest" description="Disordered" evidence="1">
    <location>
        <begin position="81"/>
        <end position="110"/>
    </location>
</feature>
<organism evidence="2 3">
    <name type="scientific">Trema orientale</name>
    <name type="common">Charcoal tree</name>
    <name type="synonym">Celtis orientalis</name>
    <dbReference type="NCBI Taxonomy" id="63057"/>
    <lineage>
        <taxon>Eukaryota</taxon>
        <taxon>Viridiplantae</taxon>
        <taxon>Streptophyta</taxon>
        <taxon>Embryophyta</taxon>
        <taxon>Tracheophyta</taxon>
        <taxon>Spermatophyta</taxon>
        <taxon>Magnoliopsida</taxon>
        <taxon>eudicotyledons</taxon>
        <taxon>Gunneridae</taxon>
        <taxon>Pentapetalae</taxon>
        <taxon>rosids</taxon>
        <taxon>fabids</taxon>
        <taxon>Rosales</taxon>
        <taxon>Cannabaceae</taxon>
        <taxon>Trema</taxon>
    </lineage>
</organism>